<name>A0AB73T1X0_9FIRM</name>
<feature type="domain" description="DUF6558" evidence="1">
    <location>
        <begin position="4"/>
        <end position="143"/>
    </location>
</feature>
<dbReference type="Proteomes" id="UP000245412">
    <property type="component" value="Unassembled WGS sequence"/>
</dbReference>
<evidence type="ECO:0000259" key="1">
    <source>
        <dbReference type="Pfam" id="PF20195"/>
    </source>
</evidence>
<dbReference type="RefSeq" id="WP_109747429.1">
    <property type="nucleotide sequence ID" value="NZ_JANKBI010000009.1"/>
</dbReference>
<proteinExistence type="predicted"/>
<evidence type="ECO:0000313" key="3">
    <source>
        <dbReference type="EMBL" id="PWJ74091.1"/>
    </source>
</evidence>
<organism evidence="3 4">
    <name type="scientific">Murimonas intestini</name>
    <dbReference type="NCBI Taxonomy" id="1337051"/>
    <lineage>
        <taxon>Bacteria</taxon>
        <taxon>Bacillati</taxon>
        <taxon>Bacillota</taxon>
        <taxon>Clostridia</taxon>
        <taxon>Lachnospirales</taxon>
        <taxon>Lachnospiraceae</taxon>
        <taxon>Murimonas</taxon>
    </lineage>
</organism>
<accession>A0AB73T1X0</accession>
<protein>
    <submittedName>
        <fullName evidence="3">Phage-related protein</fullName>
    </submittedName>
</protein>
<dbReference type="Pfam" id="PF20195">
    <property type="entry name" value="DUF6558"/>
    <property type="match status" value="1"/>
</dbReference>
<keyword evidence="4" id="KW-1185">Reference proteome</keyword>
<gene>
    <name evidence="3" type="ORF">C7383_110131</name>
</gene>
<reference evidence="3 4" key="1">
    <citation type="submission" date="2018-05" db="EMBL/GenBank/DDBJ databases">
        <authorList>
            <person name="Goeker M."/>
            <person name="Huntemann M."/>
            <person name="Clum A."/>
            <person name="Pillay M."/>
            <person name="Palaniappan K."/>
            <person name="Varghese N."/>
            <person name="Mikhailova N."/>
            <person name="Stamatis D."/>
            <person name="Reddy T."/>
            <person name="Daum C."/>
            <person name="Shapiro N."/>
            <person name="Ivanova N."/>
            <person name="Kyrpides N."/>
            <person name="Woyke T."/>
        </authorList>
    </citation>
    <scope>NUCLEOTIDE SEQUENCE [LARGE SCALE GENOMIC DNA]</scope>
    <source>
        <strain evidence="3 4">DSM 26524</strain>
    </source>
</reference>
<dbReference type="EMBL" id="QGGY01000010">
    <property type="protein sequence ID" value="PWJ74091.1"/>
    <property type="molecule type" value="Genomic_DNA"/>
</dbReference>
<dbReference type="InterPro" id="IPR046688">
    <property type="entry name" value="DUF6558_N"/>
</dbReference>
<dbReference type="Pfam" id="PF20753">
    <property type="entry name" value="DUF6558_C"/>
    <property type="match status" value="1"/>
</dbReference>
<dbReference type="InterPro" id="IPR048276">
    <property type="entry name" value="Phage_tail-like_C"/>
</dbReference>
<dbReference type="AlphaFoldDB" id="A0AB73T1X0"/>
<evidence type="ECO:0000259" key="2">
    <source>
        <dbReference type="Pfam" id="PF20753"/>
    </source>
</evidence>
<evidence type="ECO:0000313" key="4">
    <source>
        <dbReference type="Proteomes" id="UP000245412"/>
    </source>
</evidence>
<feature type="domain" description="Phage tail-like C-terminal" evidence="2">
    <location>
        <begin position="151"/>
        <end position="260"/>
    </location>
</feature>
<sequence length="268" mass="30118">MQAFGNSFIYNGFSSEDLDLVLCAFGSENNSPAIVKRQGITSEMNQYRPYQNYKGMEYTDVLRFPVSFMKADAGRLTRDEIRQITAVLTSPSFPRAFSIEGLAGDDEQVYENLVYYGVFDDEFSYFEYGGVKCGFTATFTCNAPYPFEPYTASFACQTTAVVTIDNTSDELEMSLSPVLRITPHSSGLISIDNQTDTTQGPCTLNCIANNVITLDSRRKKLTDINGKPYSFEYFNLTWPRLIPGKNKLLLSGNFDLEIRCEFPRKVGI</sequence>
<comment type="caution">
    <text evidence="3">The sequence shown here is derived from an EMBL/GenBank/DDBJ whole genome shotgun (WGS) entry which is preliminary data.</text>
</comment>